<feature type="region of interest" description="Disordered" evidence="1">
    <location>
        <begin position="300"/>
        <end position="319"/>
    </location>
</feature>
<gene>
    <name evidence="2" type="ORF">SCLCIDRAFT_22612</name>
</gene>
<feature type="region of interest" description="Disordered" evidence="1">
    <location>
        <begin position="92"/>
        <end position="139"/>
    </location>
</feature>
<dbReference type="OrthoDB" id="3181351at2759"/>
<feature type="compositionally biased region" description="Basic and acidic residues" evidence="1">
    <location>
        <begin position="92"/>
        <end position="102"/>
    </location>
</feature>
<dbReference type="InParanoid" id="A0A0C3ECR1"/>
<dbReference type="EMBL" id="KN822021">
    <property type="protein sequence ID" value="KIM65731.1"/>
    <property type="molecule type" value="Genomic_DNA"/>
</dbReference>
<feature type="compositionally biased region" description="Polar residues" evidence="1">
    <location>
        <begin position="238"/>
        <end position="249"/>
    </location>
</feature>
<dbReference type="HOGENOM" id="CLU_032278_3_0_1"/>
<keyword evidence="3" id="KW-1185">Reference proteome</keyword>
<protein>
    <submittedName>
        <fullName evidence="2">Uncharacterized protein</fullName>
    </submittedName>
</protein>
<feature type="compositionally biased region" description="Acidic residues" evidence="1">
    <location>
        <begin position="116"/>
        <end position="134"/>
    </location>
</feature>
<feature type="compositionally biased region" description="Acidic residues" evidence="1">
    <location>
        <begin position="662"/>
        <end position="675"/>
    </location>
</feature>
<evidence type="ECO:0000313" key="3">
    <source>
        <dbReference type="Proteomes" id="UP000053989"/>
    </source>
</evidence>
<evidence type="ECO:0000256" key="1">
    <source>
        <dbReference type="SAM" id="MobiDB-lite"/>
    </source>
</evidence>
<dbReference type="Proteomes" id="UP000053989">
    <property type="component" value="Unassembled WGS sequence"/>
</dbReference>
<name>A0A0C3ECR1_9AGAM</name>
<reference evidence="2 3" key="1">
    <citation type="submission" date="2014-04" db="EMBL/GenBank/DDBJ databases">
        <authorList>
            <consortium name="DOE Joint Genome Institute"/>
            <person name="Kuo A."/>
            <person name="Kohler A."/>
            <person name="Nagy L.G."/>
            <person name="Floudas D."/>
            <person name="Copeland A."/>
            <person name="Barry K.W."/>
            <person name="Cichocki N."/>
            <person name="Veneault-Fourrey C."/>
            <person name="LaButti K."/>
            <person name="Lindquist E.A."/>
            <person name="Lipzen A."/>
            <person name="Lundell T."/>
            <person name="Morin E."/>
            <person name="Murat C."/>
            <person name="Sun H."/>
            <person name="Tunlid A."/>
            <person name="Henrissat B."/>
            <person name="Grigoriev I.V."/>
            <person name="Hibbett D.S."/>
            <person name="Martin F."/>
            <person name="Nordberg H.P."/>
            <person name="Cantor M.N."/>
            <person name="Hua S.X."/>
        </authorList>
    </citation>
    <scope>NUCLEOTIDE SEQUENCE [LARGE SCALE GENOMIC DNA]</scope>
    <source>
        <strain evidence="2 3">Foug A</strain>
    </source>
</reference>
<feature type="region of interest" description="Disordered" evidence="1">
    <location>
        <begin position="25"/>
        <end position="45"/>
    </location>
</feature>
<dbReference type="AlphaFoldDB" id="A0A0C3ECR1"/>
<accession>A0A0C3ECR1</accession>
<feature type="region of interest" description="Disordered" evidence="1">
    <location>
        <begin position="654"/>
        <end position="675"/>
    </location>
</feature>
<sequence>MSWRPVTRAKNANQHPGKIILDMKQKHRTSEQKYQDDTRKEVEKQEQQAAQVQAIKRLSQGTAITRATWCNKWYQLLGTCWPSTYQIHFSAVDDHQPDNPHDDMDDFVEGDHSEDAEAPDEDTEAADQDAEAPDEGVGGKKRCVQKMATRGLVEAAQIKATSHQFPGNSMSVSIIPIPMISLTETVLFFWDFFDTSSSAKGNFAGVGRVKDWVDKANTIRTTKLSTSRVNTASHSRVVSLSNASRSLKGTTQSTSSATQPPPTPVSFLDEDIELVEFGHYAQERAETGGTGVSVRVINDLRSPTLSPPPPSQPRILNSKPALPIKGELSAYYDMLQQLSSSGEVIDEATECSELLAPKLWGSKRPTDTEASQSSAPPSKRLKTKQEEGAMELANCPKAGTGKFTNQNLPLGCQDGNLWRGTYIPSLAHWCGGHVDPWTIEAGELRDAMQVIWDEVYRDSEVEHFITLKGAVFHVAKQRLNEWRSGFAATALMVIATFFIQEKFYDSEQRTEFGAAMLDRNCYLFRDNEGNNNKTWTGMWRSPFILQTFASHFNFVAGRTKIPGLDSENITARAALALAATAVCRVLTLVAQGSFQLEEIPVGSKAQKRAVILRAAAGTVWEVIIPDANHGTFRCHAKIVEGTQCYVKTSTKGKEKSSTATVSDDEDDFEDLLEFR</sequence>
<organism evidence="2 3">
    <name type="scientific">Scleroderma citrinum Foug A</name>
    <dbReference type="NCBI Taxonomy" id="1036808"/>
    <lineage>
        <taxon>Eukaryota</taxon>
        <taxon>Fungi</taxon>
        <taxon>Dikarya</taxon>
        <taxon>Basidiomycota</taxon>
        <taxon>Agaricomycotina</taxon>
        <taxon>Agaricomycetes</taxon>
        <taxon>Agaricomycetidae</taxon>
        <taxon>Boletales</taxon>
        <taxon>Sclerodermatineae</taxon>
        <taxon>Sclerodermataceae</taxon>
        <taxon>Scleroderma</taxon>
    </lineage>
</organism>
<reference evidence="3" key="2">
    <citation type="submission" date="2015-01" db="EMBL/GenBank/DDBJ databases">
        <title>Evolutionary Origins and Diversification of the Mycorrhizal Mutualists.</title>
        <authorList>
            <consortium name="DOE Joint Genome Institute"/>
            <consortium name="Mycorrhizal Genomics Consortium"/>
            <person name="Kohler A."/>
            <person name="Kuo A."/>
            <person name="Nagy L.G."/>
            <person name="Floudas D."/>
            <person name="Copeland A."/>
            <person name="Barry K.W."/>
            <person name="Cichocki N."/>
            <person name="Veneault-Fourrey C."/>
            <person name="LaButti K."/>
            <person name="Lindquist E.A."/>
            <person name="Lipzen A."/>
            <person name="Lundell T."/>
            <person name="Morin E."/>
            <person name="Murat C."/>
            <person name="Riley R."/>
            <person name="Ohm R."/>
            <person name="Sun H."/>
            <person name="Tunlid A."/>
            <person name="Henrissat B."/>
            <person name="Grigoriev I.V."/>
            <person name="Hibbett D.S."/>
            <person name="Martin F."/>
        </authorList>
    </citation>
    <scope>NUCLEOTIDE SEQUENCE [LARGE SCALE GENOMIC DNA]</scope>
    <source>
        <strain evidence="3">Foug A</strain>
    </source>
</reference>
<feature type="region of interest" description="Disordered" evidence="1">
    <location>
        <begin position="238"/>
        <end position="264"/>
    </location>
</feature>
<feature type="region of interest" description="Disordered" evidence="1">
    <location>
        <begin position="359"/>
        <end position="386"/>
    </location>
</feature>
<proteinExistence type="predicted"/>
<evidence type="ECO:0000313" key="2">
    <source>
        <dbReference type="EMBL" id="KIM65731.1"/>
    </source>
</evidence>